<dbReference type="AlphaFoldDB" id="A0A9K3GRC7"/>
<evidence type="ECO:0000256" key="7">
    <source>
        <dbReference type="ARBA" id="ARBA00047899"/>
    </source>
</evidence>
<dbReference type="EC" id="2.7.11.1" evidence="1"/>
<dbReference type="InterPro" id="IPR051131">
    <property type="entry name" value="NEK_Ser/Thr_kinase_NIMA"/>
</dbReference>
<accession>A0A9K3GRC7</accession>
<protein>
    <recommendedName>
        <fullName evidence="1">non-specific serine/threonine protein kinase</fullName>
        <ecNumber evidence="1">2.7.11.1</ecNumber>
    </recommendedName>
</protein>
<feature type="non-terminal residue" evidence="10">
    <location>
        <position position="1"/>
    </location>
</feature>
<dbReference type="GO" id="GO:0005524">
    <property type="term" value="F:ATP binding"/>
    <property type="evidence" value="ECO:0007669"/>
    <property type="project" value="UniProtKB-KW"/>
</dbReference>
<gene>
    <name evidence="10" type="ORF">KIPB_015034</name>
</gene>
<dbReference type="GO" id="GO:0004674">
    <property type="term" value="F:protein serine/threonine kinase activity"/>
    <property type="evidence" value="ECO:0007669"/>
    <property type="project" value="UniProtKB-KW"/>
</dbReference>
<dbReference type="OrthoDB" id="504170at2759"/>
<keyword evidence="4" id="KW-0547">Nucleotide-binding</keyword>
<keyword evidence="5" id="KW-0418">Kinase</keyword>
<evidence type="ECO:0000256" key="6">
    <source>
        <dbReference type="ARBA" id="ARBA00022840"/>
    </source>
</evidence>
<keyword evidence="11" id="KW-1185">Reference proteome</keyword>
<dbReference type="Pfam" id="PF00069">
    <property type="entry name" value="Pkinase"/>
    <property type="match status" value="1"/>
</dbReference>
<keyword evidence="2" id="KW-0723">Serine/threonine-protein kinase</keyword>
<dbReference type="EMBL" id="BDIP01008134">
    <property type="protein sequence ID" value="GIQ91676.1"/>
    <property type="molecule type" value="Genomic_DNA"/>
</dbReference>
<comment type="caution">
    <text evidence="10">The sequence shown here is derived from an EMBL/GenBank/DDBJ whole genome shotgun (WGS) entry which is preliminary data.</text>
</comment>
<evidence type="ECO:0000259" key="9">
    <source>
        <dbReference type="PROSITE" id="PS50011"/>
    </source>
</evidence>
<evidence type="ECO:0000256" key="5">
    <source>
        <dbReference type="ARBA" id="ARBA00022777"/>
    </source>
</evidence>
<dbReference type="SUPFAM" id="SSF56112">
    <property type="entry name" value="Protein kinase-like (PK-like)"/>
    <property type="match status" value="1"/>
</dbReference>
<dbReference type="PANTHER" id="PTHR44899:SF3">
    <property type="entry name" value="SERINE_THREONINE-PROTEIN KINASE NEK1"/>
    <property type="match status" value="1"/>
</dbReference>
<evidence type="ECO:0000256" key="1">
    <source>
        <dbReference type="ARBA" id="ARBA00012513"/>
    </source>
</evidence>
<evidence type="ECO:0000256" key="4">
    <source>
        <dbReference type="ARBA" id="ARBA00022741"/>
    </source>
</evidence>
<evidence type="ECO:0000256" key="2">
    <source>
        <dbReference type="ARBA" id="ARBA00022527"/>
    </source>
</evidence>
<keyword evidence="6" id="KW-0067">ATP-binding</keyword>
<comment type="catalytic activity">
    <reaction evidence="8">
        <text>L-seryl-[protein] + ATP = O-phospho-L-seryl-[protein] + ADP + H(+)</text>
        <dbReference type="Rhea" id="RHEA:17989"/>
        <dbReference type="Rhea" id="RHEA-COMP:9863"/>
        <dbReference type="Rhea" id="RHEA-COMP:11604"/>
        <dbReference type="ChEBI" id="CHEBI:15378"/>
        <dbReference type="ChEBI" id="CHEBI:29999"/>
        <dbReference type="ChEBI" id="CHEBI:30616"/>
        <dbReference type="ChEBI" id="CHEBI:83421"/>
        <dbReference type="ChEBI" id="CHEBI:456216"/>
        <dbReference type="EC" id="2.7.11.1"/>
    </reaction>
</comment>
<comment type="catalytic activity">
    <reaction evidence="7">
        <text>L-threonyl-[protein] + ATP = O-phospho-L-threonyl-[protein] + ADP + H(+)</text>
        <dbReference type="Rhea" id="RHEA:46608"/>
        <dbReference type="Rhea" id="RHEA-COMP:11060"/>
        <dbReference type="Rhea" id="RHEA-COMP:11605"/>
        <dbReference type="ChEBI" id="CHEBI:15378"/>
        <dbReference type="ChEBI" id="CHEBI:30013"/>
        <dbReference type="ChEBI" id="CHEBI:30616"/>
        <dbReference type="ChEBI" id="CHEBI:61977"/>
        <dbReference type="ChEBI" id="CHEBI:456216"/>
        <dbReference type="EC" id="2.7.11.1"/>
    </reaction>
</comment>
<evidence type="ECO:0000313" key="11">
    <source>
        <dbReference type="Proteomes" id="UP000265618"/>
    </source>
</evidence>
<organism evidence="10 11">
    <name type="scientific">Kipferlia bialata</name>
    <dbReference type="NCBI Taxonomy" id="797122"/>
    <lineage>
        <taxon>Eukaryota</taxon>
        <taxon>Metamonada</taxon>
        <taxon>Carpediemonas-like organisms</taxon>
        <taxon>Kipferlia</taxon>
    </lineage>
</organism>
<feature type="domain" description="Protein kinase" evidence="9">
    <location>
        <begin position="1"/>
        <end position="90"/>
    </location>
</feature>
<dbReference type="Gene3D" id="1.10.510.10">
    <property type="entry name" value="Transferase(Phosphotransferase) domain 1"/>
    <property type="match status" value="1"/>
</dbReference>
<evidence type="ECO:0000256" key="8">
    <source>
        <dbReference type="ARBA" id="ARBA00048679"/>
    </source>
</evidence>
<proteinExistence type="predicted"/>
<sequence>NVLIDDHGTVKLVDFGLARTIDASSLAETYCGSPLYMSPEIFRGERYDEKTDIWSLGCLLYELVSGRHPFQAQSMAELTHKLQTASYRRL</sequence>
<dbReference type="Proteomes" id="UP000265618">
    <property type="component" value="Unassembled WGS sequence"/>
</dbReference>
<evidence type="ECO:0000313" key="10">
    <source>
        <dbReference type="EMBL" id="GIQ91676.1"/>
    </source>
</evidence>
<reference evidence="10 11" key="1">
    <citation type="journal article" date="2018" name="PLoS ONE">
        <title>The draft genome of Kipferlia bialata reveals reductive genome evolution in fornicate parasites.</title>
        <authorList>
            <person name="Tanifuji G."/>
            <person name="Takabayashi S."/>
            <person name="Kume K."/>
            <person name="Takagi M."/>
            <person name="Nakayama T."/>
            <person name="Kamikawa R."/>
            <person name="Inagaki Y."/>
            <person name="Hashimoto T."/>
        </authorList>
    </citation>
    <scope>NUCLEOTIDE SEQUENCE [LARGE SCALE GENOMIC DNA]</scope>
    <source>
        <strain evidence="10">NY0173</strain>
    </source>
</reference>
<dbReference type="PROSITE" id="PS50011">
    <property type="entry name" value="PROTEIN_KINASE_DOM"/>
    <property type="match status" value="1"/>
</dbReference>
<dbReference type="InterPro" id="IPR011009">
    <property type="entry name" value="Kinase-like_dom_sf"/>
</dbReference>
<evidence type="ECO:0000256" key="3">
    <source>
        <dbReference type="ARBA" id="ARBA00022679"/>
    </source>
</evidence>
<keyword evidence="3" id="KW-0808">Transferase</keyword>
<dbReference type="InterPro" id="IPR000719">
    <property type="entry name" value="Prot_kinase_dom"/>
</dbReference>
<feature type="non-terminal residue" evidence="10">
    <location>
        <position position="90"/>
    </location>
</feature>
<dbReference type="PANTHER" id="PTHR44899">
    <property type="entry name" value="CAMK FAMILY PROTEIN KINASE"/>
    <property type="match status" value="1"/>
</dbReference>
<name>A0A9K3GRC7_9EUKA</name>